<reference evidence="5" key="1">
    <citation type="submission" date="2019-01" db="EMBL/GenBank/DDBJ databases">
        <title>Cytophagaceae bacterium strain CAR-16.</title>
        <authorList>
            <person name="Chen W.-M."/>
        </authorList>
    </citation>
    <scope>NUCLEOTIDE SEQUENCE [LARGE SCALE GENOMIC DNA]</scope>
    <source>
        <strain evidence="5">CHR27</strain>
    </source>
</reference>
<evidence type="ECO:0000259" key="3">
    <source>
        <dbReference type="PROSITE" id="PS50977"/>
    </source>
</evidence>
<dbReference type="AlphaFoldDB" id="A0A4V1N3T3"/>
<keyword evidence="5" id="KW-1185">Reference proteome</keyword>
<keyword evidence="1 2" id="KW-0238">DNA-binding</keyword>
<comment type="caution">
    <text evidence="4">The sequence shown here is derived from an EMBL/GenBank/DDBJ whole genome shotgun (WGS) entry which is preliminary data.</text>
</comment>
<feature type="domain" description="HTH tetR-type" evidence="3">
    <location>
        <begin position="16"/>
        <end position="77"/>
    </location>
</feature>
<protein>
    <submittedName>
        <fullName evidence="4">TetR/AcrR family transcriptional regulator</fullName>
    </submittedName>
</protein>
<accession>A0A4V1N3T3</accession>
<organism evidence="4 5">
    <name type="scientific">Sphingobium fluviale</name>
    <dbReference type="NCBI Taxonomy" id="2506423"/>
    <lineage>
        <taxon>Bacteria</taxon>
        <taxon>Pseudomonadati</taxon>
        <taxon>Pseudomonadota</taxon>
        <taxon>Alphaproteobacteria</taxon>
        <taxon>Sphingomonadales</taxon>
        <taxon>Sphingomonadaceae</taxon>
        <taxon>Sphingobium</taxon>
    </lineage>
</organism>
<name>A0A4V1N3T3_9SPHN</name>
<dbReference type="OrthoDB" id="9811084at2"/>
<dbReference type="InterPro" id="IPR001647">
    <property type="entry name" value="HTH_TetR"/>
</dbReference>
<evidence type="ECO:0000256" key="1">
    <source>
        <dbReference type="ARBA" id="ARBA00023125"/>
    </source>
</evidence>
<dbReference type="PROSITE" id="PS50977">
    <property type="entry name" value="HTH_TETR_2"/>
    <property type="match status" value="1"/>
</dbReference>
<dbReference type="Gene3D" id="1.10.357.10">
    <property type="entry name" value="Tetracycline Repressor, domain 2"/>
    <property type="match status" value="1"/>
</dbReference>
<evidence type="ECO:0000313" key="5">
    <source>
        <dbReference type="Proteomes" id="UP000290958"/>
    </source>
</evidence>
<sequence>MDSEDHRVRVAKIRRERMTERLLQATMECYADHVLAGPPSVDEVIVRADVSRATFYKYFVSVDEAIERRASDLVDEMIESLKHLVGDQKRPVMLFTISVHLFLMRSVLDRTWAAFVAHSDMLRAEGALFNGITRHLAEASANGEVRFDDAVAARTLAIGAMREAIRSNARSADVRREFVDGMMSMILIGLGVEREEASALVTEATIFIRGAAPDRLGWWRDPWLQPRETV</sequence>
<dbReference type="InterPro" id="IPR009057">
    <property type="entry name" value="Homeodomain-like_sf"/>
</dbReference>
<evidence type="ECO:0000256" key="2">
    <source>
        <dbReference type="PROSITE-ProRule" id="PRU00335"/>
    </source>
</evidence>
<evidence type="ECO:0000313" key="4">
    <source>
        <dbReference type="EMBL" id="RXR29766.1"/>
    </source>
</evidence>
<proteinExistence type="predicted"/>
<dbReference type="Proteomes" id="UP000290958">
    <property type="component" value="Unassembled WGS sequence"/>
</dbReference>
<dbReference type="RefSeq" id="WP_129403306.1">
    <property type="nucleotide sequence ID" value="NZ_SBKP01000003.1"/>
</dbReference>
<dbReference type="EMBL" id="SBKP01000003">
    <property type="protein sequence ID" value="RXR29766.1"/>
    <property type="molecule type" value="Genomic_DNA"/>
</dbReference>
<feature type="DNA-binding region" description="H-T-H motif" evidence="2">
    <location>
        <begin position="40"/>
        <end position="59"/>
    </location>
</feature>
<dbReference type="GO" id="GO:0003677">
    <property type="term" value="F:DNA binding"/>
    <property type="evidence" value="ECO:0007669"/>
    <property type="project" value="UniProtKB-UniRule"/>
</dbReference>
<gene>
    <name evidence="4" type="ORF">EQG66_04225</name>
</gene>
<dbReference type="SUPFAM" id="SSF46689">
    <property type="entry name" value="Homeodomain-like"/>
    <property type="match status" value="1"/>
</dbReference>